<dbReference type="Pfam" id="PF05958">
    <property type="entry name" value="tRNA_U5-meth_tr"/>
    <property type="match status" value="1"/>
</dbReference>
<evidence type="ECO:0000313" key="4">
    <source>
        <dbReference type="EMBL" id="KKL18343.1"/>
    </source>
</evidence>
<dbReference type="Gene3D" id="3.40.50.150">
    <property type="entry name" value="Vaccinia Virus protein VP39"/>
    <property type="match status" value="1"/>
</dbReference>
<dbReference type="PANTHER" id="PTHR11061">
    <property type="entry name" value="RNA M5U METHYLTRANSFERASE"/>
    <property type="match status" value="1"/>
</dbReference>
<dbReference type="PROSITE" id="PS01230">
    <property type="entry name" value="TRMA_1"/>
    <property type="match status" value="1"/>
</dbReference>
<proteinExistence type="predicted"/>
<evidence type="ECO:0008006" key="5">
    <source>
        <dbReference type="Google" id="ProtNLM"/>
    </source>
</evidence>
<dbReference type="PROSITE" id="PS51687">
    <property type="entry name" value="SAM_MT_RNA_M5U"/>
    <property type="match status" value="1"/>
</dbReference>
<keyword evidence="2" id="KW-0808">Transferase</keyword>
<evidence type="ECO:0000256" key="2">
    <source>
        <dbReference type="ARBA" id="ARBA00022679"/>
    </source>
</evidence>
<name>A0A0F9E2N8_9ZZZZ</name>
<evidence type="ECO:0000256" key="1">
    <source>
        <dbReference type="ARBA" id="ARBA00022603"/>
    </source>
</evidence>
<dbReference type="InterPro" id="IPR029063">
    <property type="entry name" value="SAM-dependent_MTases_sf"/>
</dbReference>
<dbReference type="InterPro" id="IPR010280">
    <property type="entry name" value="U5_MeTrfase_fam"/>
</dbReference>
<accession>A0A0F9E2N8</accession>
<evidence type="ECO:0000256" key="3">
    <source>
        <dbReference type="ARBA" id="ARBA00022691"/>
    </source>
</evidence>
<reference evidence="4" key="1">
    <citation type="journal article" date="2015" name="Nature">
        <title>Complex archaea that bridge the gap between prokaryotes and eukaryotes.</title>
        <authorList>
            <person name="Spang A."/>
            <person name="Saw J.H."/>
            <person name="Jorgensen S.L."/>
            <person name="Zaremba-Niedzwiedzka K."/>
            <person name="Martijn J."/>
            <person name="Lind A.E."/>
            <person name="van Eijk R."/>
            <person name="Schleper C."/>
            <person name="Guy L."/>
            <person name="Ettema T.J."/>
        </authorList>
    </citation>
    <scope>NUCLEOTIDE SEQUENCE</scope>
</reference>
<sequence length="116" mass="13428">MINGDVSLILDEIIRDKNFEKPHLIVIDPPRGGLSLEAVENILKILPKNILYISCNPKTQARDIKIMTEYGYQLKILHPIDQFAQTFHIENIAVLEEALDYMKTYYRGWLSSKLLL</sequence>
<dbReference type="GO" id="GO:0070041">
    <property type="term" value="F:rRNA (uridine-C5-)-methyltransferase activity"/>
    <property type="evidence" value="ECO:0007669"/>
    <property type="project" value="TreeGrafter"/>
</dbReference>
<dbReference type="SUPFAM" id="SSF53335">
    <property type="entry name" value="S-adenosyl-L-methionine-dependent methyltransferases"/>
    <property type="match status" value="1"/>
</dbReference>
<organism evidence="4">
    <name type="scientific">marine sediment metagenome</name>
    <dbReference type="NCBI Taxonomy" id="412755"/>
    <lineage>
        <taxon>unclassified sequences</taxon>
        <taxon>metagenomes</taxon>
        <taxon>ecological metagenomes</taxon>
    </lineage>
</organism>
<gene>
    <name evidence="4" type="ORF">LCGC14_2476500</name>
</gene>
<protein>
    <recommendedName>
        <fullName evidence="5">TRAM domain-containing protein</fullName>
    </recommendedName>
</protein>
<keyword evidence="1" id="KW-0489">Methyltransferase</keyword>
<dbReference type="PANTHER" id="PTHR11061:SF30">
    <property type="entry name" value="TRNA (URACIL(54)-C(5))-METHYLTRANSFERASE"/>
    <property type="match status" value="1"/>
</dbReference>
<dbReference type="GO" id="GO:0070475">
    <property type="term" value="P:rRNA base methylation"/>
    <property type="evidence" value="ECO:0007669"/>
    <property type="project" value="TreeGrafter"/>
</dbReference>
<keyword evidence="3" id="KW-0949">S-adenosyl-L-methionine</keyword>
<dbReference type="EMBL" id="LAZR01038907">
    <property type="protein sequence ID" value="KKL18343.1"/>
    <property type="molecule type" value="Genomic_DNA"/>
</dbReference>
<dbReference type="InterPro" id="IPR030390">
    <property type="entry name" value="MeTrfase_TrmA_AS"/>
</dbReference>
<comment type="caution">
    <text evidence="4">The sequence shown here is derived from an EMBL/GenBank/DDBJ whole genome shotgun (WGS) entry which is preliminary data.</text>
</comment>
<dbReference type="AlphaFoldDB" id="A0A0F9E2N8"/>